<gene>
    <name evidence="2" type="ORF">D779_3967</name>
</gene>
<evidence type="ECO:0000256" key="1">
    <source>
        <dbReference type="SAM" id="MobiDB-lite"/>
    </source>
</evidence>
<feature type="region of interest" description="Disordered" evidence="1">
    <location>
        <begin position="131"/>
        <end position="248"/>
    </location>
</feature>
<feature type="region of interest" description="Disordered" evidence="1">
    <location>
        <begin position="1"/>
        <end position="21"/>
    </location>
</feature>
<dbReference type="EMBL" id="AONC01000079">
    <property type="protein sequence ID" value="EXJ13220.1"/>
    <property type="molecule type" value="Genomic_DNA"/>
</dbReference>
<evidence type="ECO:0000313" key="2">
    <source>
        <dbReference type="EMBL" id="EXJ13220.1"/>
    </source>
</evidence>
<evidence type="ECO:0000313" key="3">
    <source>
        <dbReference type="Proteomes" id="UP000019460"/>
    </source>
</evidence>
<accession>W9VS30</accession>
<sequence length="311" mass="32410">MGPTLEIGDLPQKTLPGATRSEVKSLAMGAARSKGWTIAESDDSRLILQRPTDGQTLPTGAPLPPGATLEVTSYFVEQQGGVTVATKAELVSPVSGAAQSTRNDYTDDFRGVLDQSLDSLADSWRQHRARLARAAPPASGWKSAWDEGKSKQETDNASPSEAATPDGAAASAVAATEAGSPPPTTYEASPSPETAAATRPTPEPRRSAAGAAPVVDATAALSSDRGTPPPDYSYSAPSNDMMRLPSSNRGSRRLTMAANAEDYAREHGCEVEGSGSQLIESRRDGEVHKVPCAGSDSFLVKCQDGICKSLL</sequence>
<dbReference type="OrthoDB" id="5765568at2"/>
<protein>
    <submittedName>
        <fullName evidence="2">Uncharacterized protein</fullName>
    </submittedName>
</protein>
<feature type="compositionally biased region" description="Basic and acidic residues" evidence="1">
    <location>
        <begin position="144"/>
        <end position="154"/>
    </location>
</feature>
<comment type="caution">
    <text evidence="2">The sequence shown here is derived from an EMBL/GenBank/DDBJ whole genome shotgun (WGS) entry which is preliminary data.</text>
</comment>
<dbReference type="STRING" id="1249627.D779_3967"/>
<dbReference type="Proteomes" id="UP000019460">
    <property type="component" value="Unassembled WGS sequence"/>
</dbReference>
<name>W9VS30_9GAMM</name>
<dbReference type="eggNOG" id="ENOG502ZGAI">
    <property type="taxonomic scope" value="Bacteria"/>
</dbReference>
<reference evidence="2 3" key="1">
    <citation type="submission" date="2012-11" db="EMBL/GenBank/DDBJ databases">
        <title>Genome assembly of Thiorhodococcus sp. AK35.</title>
        <authorList>
            <person name="Nupur N."/>
            <person name="Khatri I."/>
            <person name="Subramanian S."/>
            <person name="Pinnaka A."/>
        </authorList>
    </citation>
    <scope>NUCLEOTIDE SEQUENCE [LARGE SCALE GENOMIC DNA]</scope>
    <source>
        <strain evidence="2 3">AK35</strain>
    </source>
</reference>
<keyword evidence="3" id="KW-1185">Reference proteome</keyword>
<feature type="compositionally biased region" description="Low complexity" evidence="1">
    <location>
        <begin position="208"/>
        <end position="220"/>
    </location>
</feature>
<proteinExistence type="predicted"/>
<feature type="compositionally biased region" description="Low complexity" evidence="1">
    <location>
        <begin position="159"/>
        <end position="179"/>
    </location>
</feature>
<organism evidence="2 3">
    <name type="scientific">Imhoffiella purpurea</name>
    <dbReference type="NCBI Taxonomy" id="1249627"/>
    <lineage>
        <taxon>Bacteria</taxon>
        <taxon>Pseudomonadati</taxon>
        <taxon>Pseudomonadota</taxon>
        <taxon>Gammaproteobacteria</taxon>
        <taxon>Chromatiales</taxon>
        <taxon>Chromatiaceae</taxon>
        <taxon>Imhoffiella</taxon>
    </lineage>
</organism>
<dbReference type="AlphaFoldDB" id="W9VS30"/>
<dbReference type="RefSeq" id="WP_043757764.1">
    <property type="nucleotide sequence ID" value="NZ_AONC01000079.1"/>
</dbReference>